<protein>
    <submittedName>
        <fullName evidence="1">Uncharacterized protein</fullName>
    </submittedName>
</protein>
<sequence>MPKSLKNVDCNKCFFKCSNSFTDEDHQQICKEYQAAPYDRQKDFILSRVPQCNIERRRIRNELLCNKFFLSTLCVSNGPLKTAFTHKSEASGTFVGTDQRDHKTPPNKTSEYWTAKIRLT</sequence>
<proteinExistence type="predicted"/>
<evidence type="ECO:0000313" key="2">
    <source>
        <dbReference type="Proteomes" id="UP001159363"/>
    </source>
</evidence>
<keyword evidence="2" id="KW-1185">Reference proteome</keyword>
<evidence type="ECO:0000313" key="1">
    <source>
        <dbReference type="EMBL" id="KAJ8868458.1"/>
    </source>
</evidence>
<dbReference type="Proteomes" id="UP001159363">
    <property type="component" value="Chromosome 13"/>
</dbReference>
<reference evidence="1 2" key="1">
    <citation type="submission" date="2023-02" db="EMBL/GenBank/DDBJ databases">
        <title>LHISI_Scaffold_Assembly.</title>
        <authorList>
            <person name="Stuart O.P."/>
            <person name="Cleave R."/>
            <person name="Magrath M.J.L."/>
            <person name="Mikheyev A.S."/>
        </authorList>
    </citation>
    <scope>NUCLEOTIDE SEQUENCE [LARGE SCALE GENOMIC DNA]</scope>
    <source>
        <strain evidence="1">Daus_M_001</strain>
        <tissue evidence="1">Leg muscle</tissue>
    </source>
</reference>
<organism evidence="1 2">
    <name type="scientific">Dryococelus australis</name>
    <dbReference type="NCBI Taxonomy" id="614101"/>
    <lineage>
        <taxon>Eukaryota</taxon>
        <taxon>Metazoa</taxon>
        <taxon>Ecdysozoa</taxon>
        <taxon>Arthropoda</taxon>
        <taxon>Hexapoda</taxon>
        <taxon>Insecta</taxon>
        <taxon>Pterygota</taxon>
        <taxon>Neoptera</taxon>
        <taxon>Polyneoptera</taxon>
        <taxon>Phasmatodea</taxon>
        <taxon>Verophasmatodea</taxon>
        <taxon>Anareolatae</taxon>
        <taxon>Phasmatidae</taxon>
        <taxon>Eurycanthinae</taxon>
        <taxon>Dryococelus</taxon>
    </lineage>
</organism>
<accession>A0ABQ9G855</accession>
<gene>
    <name evidence="1" type="ORF">PR048_029986</name>
</gene>
<comment type="caution">
    <text evidence="1">The sequence shown here is derived from an EMBL/GenBank/DDBJ whole genome shotgun (WGS) entry which is preliminary data.</text>
</comment>
<name>A0ABQ9G855_9NEOP</name>
<dbReference type="EMBL" id="JARBHB010000014">
    <property type="protein sequence ID" value="KAJ8868458.1"/>
    <property type="molecule type" value="Genomic_DNA"/>
</dbReference>